<dbReference type="Gene3D" id="3.10.180.10">
    <property type="entry name" value="2,3-Dihydroxybiphenyl 1,2-Dioxygenase, domain 1"/>
    <property type="match status" value="1"/>
</dbReference>
<sequence length="79" mass="8866">MKISMLLYPVDDINTALPLFVDGLGMNVKFRDGERYRALDGGPLTIALVAGDERIVERVALTLRVDGNDDLYARRWRAS</sequence>
<evidence type="ECO:0000313" key="1">
    <source>
        <dbReference type="EMBL" id="VWB50909.1"/>
    </source>
</evidence>
<dbReference type="RefSeq" id="WP_235215022.1">
    <property type="nucleotide sequence ID" value="NZ_CABVQD010000005.1"/>
</dbReference>
<name>A0A6J5DET7_9BURK</name>
<reference evidence="1 2" key="1">
    <citation type="submission" date="2019-09" db="EMBL/GenBank/DDBJ databases">
        <authorList>
            <person name="Depoorter E."/>
        </authorList>
    </citation>
    <scope>NUCLEOTIDE SEQUENCE [LARGE SCALE GENOMIC DNA]</scope>
    <source>
        <strain evidence="1">LMG 30113</strain>
    </source>
</reference>
<dbReference type="Proteomes" id="UP000494330">
    <property type="component" value="Unassembled WGS sequence"/>
</dbReference>
<accession>A0A6J5DET7</accession>
<protein>
    <submittedName>
        <fullName evidence="1">Glyoxalase</fullName>
    </submittedName>
</protein>
<evidence type="ECO:0000313" key="2">
    <source>
        <dbReference type="Proteomes" id="UP000494330"/>
    </source>
</evidence>
<dbReference type="AlphaFoldDB" id="A0A6J5DET7"/>
<gene>
    <name evidence="1" type="ORF">BPA30113_02197</name>
</gene>
<dbReference type="SUPFAM" id="SSF54593">
    <property type="entry name" value="Glyoxalase/Bleomycin resistance protein/Dihydroxybiphenyl dioxygenase"/>
    <property type="match status" value="1"/>
</dbReference>
<proteinExistence type="predicted"/>
<keyword evidence="2" id="KW-1185">Reference proteome</keyword>
<dbReference type="EMBL" id="CABVQD010000005">
    <property type="protein sequence ID" value="VWB50909.1"/>
    <property type="molecule type" value="Genomic_DNA"/>
</dbReference>
<dbReference type="InterPro" id="IPR029068">
    <property type="entry name" value="Glyas_Bleomycin-R_OHBP_Dase"/>
</dbReference>
<organism evidence="1 2">
    <name type="scientific">Burkholderia paludis</name>
    <dbReference type="NCBI Taxonomy" id="1506587"/>
    <lineage>
        <taxon>Bacteria</taxon>
        <taxon>Pseudomonadati</taxon>
        <taxon>Pseudomonadota</taxon>
        <taxon>Betaproteobacteria</taxon>
        <taxon>Burkholderiales</taxon>
        <taxon>Burkholderiaceae</taxon>
        <taxon>Burkholderia</taxon>
        <taxon>Burkholderia cepacia complex</taxon>
    </lineage>
</organism>